<dbReference type="Pfam" id="PF05103">
    <property type="entry name" value="DivIVA"/>
    <property type="match status" value="1"/>
</dbReference>
<evidence type="ECO:0000256" key="9">
    <source>
        <dbReference type="SAM" id="Coils"/>
    </source>
</evidence>
<feature type="region of interest" description="Disordered" evidence="10">
    <location>
        <begin position="197"/>
        <end position="250"/>
    </location>
</feature>
<evidence type="ECO:0000256" key="1">
    <source>
        <dbReference type="ARBA" id="ARBA00004496"/>
    </source>
</evidence>
<evidence type="ECO:0000256" key="7">
    <source>
        <dbReference type="ARBA" id="ARBA00023306"/>
    </source>
</evidence>
<dbReference type="GO" id="GO:0005737">
    <property type="term" value="C:cytoplasm"/>
    <property type="evidence" value="ECO:0007669"/>
    <property type="project" value="UniProtKB-SubCell"/>
</dbReference>
<comment type="similarity">
    <text evidence="2">Belongs to the DivIVA family.</text>
</comment>
<keyword evidence="12" id="KW-1185">Reference proteome</keyword>
<evidence type="ECO:0000256" key="8">
    <source>
        <dbReference type="ARBA" id="ARBA00031737"/>
    </source>
</evidence>
<evidence type="ECO:0000256" key="4">
    <source>
        <dbReference type="ARBA" id="ARBA00022490"/>
    </source>
</evidence>
<evidence type="ECO:0000256" key="6">
    <source>
        <dbReference type="ARBA" id="ARBA00023054"/>
    </source>
</evidence>
<dbReference type="EMBL" id="SDKM01000044">
    <property type="protein sequence ID" value="RYP82636.1"/>
    <property type="molecule type" value="Genomic_DNA"/>
</dbReference>
<sequence length="250" mass="27915">MSQQQNQTPHQTPVLIRTEEFTHRVRGLDEAEVRDYLDVLADQVARTDVESESLRSQVDGLQAEVERLRHENHRLRDEAERSSNEISPQAVALFSQAQQVADQLVEEAVVHARDLMMSARHQQRDILQRAHDTATQVARRTGAPQVVEGEAHEVPPVGYTTPVPEVEYVRTFARVAQVQLRSVLDALTEQVDRLGEVPRLDGRADPGPGAVALPRARGSADERPPEADEDADSGDSIYREIWSSQGRAVE</sequence>
<reference evidence="11 12" key="1">
    <citation type="submission" date="2019-01" db="EMBL/GenBank/DDBJ databases">
        <title>Nocardioides guangzhouensis sp. nov., an actinobacterium isolated from soil.</title>
        <authorList>
            <person name="Fu Y."/>
            <person name="Cai Y."/>
            <person name="Lin Z."/>
            <person name="Chen P."/>
        </authorList>
    </citation>
    <scope>NUCLEOTIDE SEQUENCE [LARGE SCALE GENOMIC DNA]</scope>
    <source>
        <strain evidence="11 12">130</strain>
    </source>
</reference>
<dbReference type="PANTHER" id="PTHR35794:SF2">
    <property type="entry name" value="CELL DIVISION PROTEIN DIVIVA"/>
    <property type="match status" value="1"/>
</dbReference>
<evidence type="ECO:0000313" key="11">
    <source>
        <dbReference type="EMBL" id="RYP82636.1"/>
    </source>
</evidence>
<dbReference type="PANTHER" id="PTHR35794">
    <property type="entry name" value="CELL DIVISION PROTEIN DIVIVA"/>
    <property type="match status" value="1"/>
</dbReference>
<dbReference type="RefSeq" id="WP_134720509.1">
    <property type="nucleotide sequence ID" value="NZ_SDKM01000044.1"/>
</dbReference>
<dbReference type="AlphaFoldDB" id="A0A4Q4Z6H3"/>
<dbReference type="InterPro" id="IPR019933">
    <property type="entry name" value="DivIVA_domain"/>
</dbReference>
<evidence type="ECO:0000313" key="12">
    <source>
        <dbReference type="Proteomes" id="UP000295198"/>
    </source>
</evidence>
<keyword evidence="5" id="KW-0132">Cell division</keyword>
<dbReference type="NCBIfam" id="TIGR03544">
    <property type="entry name" value="DivI1A_domain"/>
    <property type="match status" value="1"/>
</dbReference>
<feature type="coiled-coil region" evidence="9">
    <location>
        <begin position="51"/>
        <end position="85"/>
    </location>
</feature>
<name>A0A4Q4Z6H3_9ACTN</name>
<comment type="subcellular location">
    <subcellularLocation>
        <location evidence="1">Cytoplasm</location>
    </subcellularLocation>
</comment>
<protein>
    <recommendedName>
        <fullName evidence="3">Cell wall synthesis protein Wag31</fullName>
    </recommendedName>
    <alternativeName>
        <fullName evidence="8">Antigen 84</fullName>
    </alternativeName>
</protein>
<keyword evidence="6 9" id="KW-0175">Coiled coil</keyword>
<organism evidence="11 12">
    <name type="scientific">Nocardioides guangzhouensis</name>
    <dbReference type="NCBI Taxonomy" id="2497878"/>
    <lineage>
        <taxon>Bacteria</taxon>
        <taxon>Bacillati</taxon>
        <taxon>Actinomycetota</taxon>
        <taxon>Actinomycetes</taxon>
        <taxon>Propionibacteriales</taxon>
        <taxon>Nocardioidaceae</taxon>
        <taxon>Nocardioides</taxon>
    </lineage>
</organism>
<evidence type="ECO:0000256" key="5">
    <source>
        <dbReference type="ARBA" id="ARBA00022618"/>
    </source>
</evidence>
<dbReference type="GO" id="GO:0051301">
    <property type="term" value="P:cell division"/>
    <property type="evidence" value="ECO:0007669"/>
    <property type="project" value="UniProtKB-KW"/>
</dbReference>
<accession>A0A4Q4Z6H3</accession>
<dbReference type="Proteomes" id="UP000295198">
    <property type="component" value="Unassembled WGS sequence"/>
</dbReference>
<evidence type="ECO:0000256" key="10">
    <source>
        <dbReference type="SAM" id="MobiDB-lite"/>
    </source>
</evidence>
<evidence type="ECO:0000256" key="3">
    <source>
        <dbReference type="ARBA" id="ARBA00018787"/>
    </source>
</evidence>
<proteinExistence type="inferred from homology"/>
<gene>
    <name evidence="11" type="ORF">EKO23_21370</name>
</gene>
<dbReference type="Gene3D" id="6.10.250.660">
    <property type="match status" value="1"/>
</dbReference>
<evidence type="ECO:0000256" key="2">
    <source>
        <dbReference type="ARBA" id="ARBA00009008"/>
    </source>
</evidence>
<dbReference type="InterPro" id="IPR007793">
    <property type="entry name" value="DivIVA_fam"/>
</dbReference>
<dbReference type="OrthoDB" id="4946401at2"/>
<comment type="caution">
    <text evidence="11">The sequence shown here is derived from an EMBL/GenBank/DDBJ whole genome shotgun (WGS) entry which is preliminary data.</text>
</comment>
<keyword evidence="4" id="KW-0963">Cytoplasm</keyword>
<keyword evidence="7" id="KW-0131">Cell cycle</keyword>